<keyword evidence="5" id="KW-0375">Hydrogen ion transport</keyword>
<dbReference type="Ensembl" id="ENSCINT00000026025.2">
    <property type="protein sequence ID" value="ENSCINP00000025779.2"/>
    <property type="gene ID" value="ENSCING00000014197.2"/>
</dbReference>
<evidence type="ECO:0000256" key="11">
    <source>
        <dbReference type="ARBA" id="ARBA00059339"/>
    </source>
</evidence>
<evidence type="ECO:0000256" key="7">
    <source>
        <dbReference type="ARBA" id="ARBA00023065"/>
    </source>
</evidence>
<dbReference type="InterPro" id="IPR008387">
    <property type="entry name" value="ATP_synth_f6_mt"/>
</dbReference>
<protein>
    <recommendedName>
        <fullName evidence="12">ATP synthase peripheral stalk subunit F6, mitochondrial</fullName>
    </recommendedName>
    <alternativeName>
        <fullName evidence="10">ATP synthase peripheral stalk subunit F6</fullName>
    </alternativeName>
</protein>
<keyword evidence="14" id="KW-1185">Reference proteome</keyword>
<evidence type="ECO:0000256" key="12">
    <source>
        <dbReference type="ARBA" id="ARBA00073749"/>
    </source>
</evidence>
<dbReference type="OrthoDB" id="8902296at2759"/>
<keyword evidence="3" id="KW-0813">Transport</keyword>
<accession>F6ZPP4</accession>
<accession>A0A1W2WMZ2</accession>
<comment type="similarity">
    <text evidence="2">Belongs to the eukaryotic ATPase subunit F6 family.</text>
</comment>
<dbReference type="PANTHER" id="PTHR12441:SF10">
    <property type="entry name" value="ATP SYNTHASE-COUPLING FACTOR 6, MITOCHONDRIAL"/>
    <property type="match status" value="1"/>
</dbReference>
<dbReference type="HOGENOM" id="CLU_145649_1_0_1"/>
<dbReference type="GO" id="GO:0015078">
    <property type="term" value="F:proton transmembrane transporter activity"/>
    <property type="evidence" value="ECO:0007669"/>
    <property type="project" value="InterPro"/>
</dbReference>
<keyword evidence="6" id="KW-0999">Mitochondrion inner membrane</keyword>
<dbReference type="Gene3D" id="1.10.246.110">
    <property type="entry name" value="Mitochondrial ATP synthase-coupling factor 6"/>
    <property type="match status" value="1"/>
</dbReference>
<dbReference type="AlphaFoldDB" id="F6ZPP4"/>
<reference evidence="14" key="1">
    <citation type="journal article" date="2002" name="Science">
        <title>The draft genome of Ciona intestinalis: insights into chordate and vertebrate origins.</title>
        <authorList>
            <person name="Dehal P."/>
            <person name="Satou Y."/>
            <person name="Campbell R.K."/>
            <person name="Chapman J."/>
            <person name="Degnan B."/>
            <person name="De Tomaso A."/>
            <person name="Davidson B."/>
            <person name="Di Gregorio A."/>
            <person name="Gelpke M."/>
            <person name="Goodstein D.M."/>
            <person name="Harafuji N."/>
            <person name="Hastings K.E."/>
            <person name="Ho I."/>
            <person name="Hotta K."/>
            <person name="Huang W."/>
            <person name="Kawashima T."/>
            <person name="Lemaire P."/>
            <person name="Martinez D."/>
            <person name="Meinertzhagen I.A."/>
            <person name="Necula S."/>
            <person name="Nonaka M."/>
            <person name="Putnam N."/>
            <person name="Rash S."/>
            <person name="Saiga H."/>
            <person name="Satake M."/>
            <person name="Terry A."/>
            <person name="Yamada L."/>
            <person name="Wang H.G."/>
            <person name="Awazu S."/>
            <person name="Azumi K."/>
            <person name="Boore J."/>
            <person name="Branno M."/>
            <person name="Chin-Bow S."/>
            <person name="DeSantis R."/>
            <person name="Doyle S."/>
            <person name="Francino P."/>
            <person name="Keys D.N."/>
            <person name="Haga S."/>
            <person name="Hayashi H."/>
            <person name="Hino K."/>
            <person name="Imai K.S."/>
            <person name="Inaba K."/>
            <person name="Kano S."/>
            <person name="Kobayashi K."/>
            <person name="Kobayashi M."/>
            <person name="Lee B.I."/>
            <person name="Makabe K.W."/>
            <person name="Manohar C."/>
            <person name="Matassi G."/>
            <person name="Medina M."/>
            <person name="Mochizuki Y."/>
            <person name="Mount S."/>
            <person name="Morishita T."/>
            <person name="Miura S."/>
            <person name="Nakayama A."/>
            <person name="Nishizaka S."/>
            <person name="Nomoto H."/>
            <person name="Ohta F."/>
            <person name="Oishi K."/>
            <person name="Rigoutsos I."/>
            <person name="Sano M."/>
            <person name="Sasaki A."/>
            <person name="Sasakura Y."/>
            <person name="Shoguchi E."/>
            <person name="Shin-i T."/>
            <person name="Spagnuolo A."/>
            <person name="Stainier D."/>
            <person name="Suzuki M.M."/>
            <person name="Tassy O."/>
            <person name="Takatori N."/>
            <person name="Tokuoka M."/>
            <person name="Yagi K."/>
            <person name="Yoshizaki F."/>
            <person name="Wada S."/>
            <person name="Zhang C."/>
            <person name="Hyatt P.D."/>
            <person name="Larimer F."/>
            <person name="Detter C."/>
            <person name="Doggett N."/>
            <person name="Glavina T."/>
            <person name="Hawkins T."/>
            <person name="Richardson P."/>
            <person name="Lucas S."/>
            <person name="Kohara Y."/>
            <person name="Levine M."/>
            <person name="Satoh N."/>
            <person name="Rokhsar D.S."/>
        </authorList>
    </citation>
    <scope>NUCLEOTIDE SEQUENCE [LARGE SCALE GENOMIC DNA]</scope>
</reference>
<dbReference type="EMBL" id="EAAA01002863">
    <property type="status" value="NOT_ANNOTATED_CDS"/>
    <property type="molecule type" value="Genomic_DNA"/>
</dbReference>
<reference evidence="13" key="2">
    <citation type="journal article" date="2008" name="Genome Biol.">
        <title>Improved genome assembly and evidence-based global gene model set for the chordate Ciona intestinalis: new insight into intron and operon populations.</title>
        <authorList>
            <person name="Satou Y."/>
            <person name="Mineta K."/>
            <person name="Ogasawara M."/>
            <person name="Sasakura Y."/>
            <person name="Shoguchi E."/>
            <person name="Ueno K."/>
            <person name="Yamada L."/>
            <person name="Matsumoto J."/>
            <person name="Wasserscheid J."/>
            <person name="Dewar K."/>
            <person name="Wiley G.B."/>
            <person name="Macmil S.L."/>
            <person name="Roe B.A."/>
            <person name="Zeller R.W."/>
            <person name="Hastings K.E."/>
            <person name="Lemaire P."/>
            <person name="Lindquist E."/>
            <person name="Endo T."/>
            <person name="Hotta K."/>
            <person name="Inaba K."/>
        </authorList>
    </citation>
    <scope>NUCLEOTIDE SEQUENCE [LARGE SCALE GENOMIC DNA]</scope>
    <source>
        <strain evidence="13">wild type</strain>
    </source>
</reference>
<keyword evidence="8" id="KW-0496">Mitochondrion</keyword>
<dbReference type="FunFam" id="1.10.246.110:FF:000001">
    <property type="entry name" value="ATP synthase-coupling factor 6, mitochondrial"/>
    <property type="match status" value="1"/>
</dbReference>
<gene>
    <name evidence="13" type="primary">LOC100178780</name>
</gene>
<evidence type="ECO:0000256" key="3">
    <source>
        <dbReference type="ARBA" id="ARBA00022448"/>
    </source>
</evidence>
<dbReference type="InParanoid" id="F6ZPP4"/>
<evidence type="ECO:0000256" key="8">
    <source>
        <dbReference type="ARBA" id="ARBA00023128"/>
    </source>
</evidence>
<dbReference type="OMA" id="SICAYST"/>
<evidence type="ECO:0000256" key="9">
    <source>
        <dbReference type="ARBA" id="ARBA00023136"/>
    </source>
</evidence>
<reference evidence="13" key="4">
    <citation type="submission" date="2025-09" db="UniProtKB">
        <authorList>
            <consortium name="Ensembl"/>
        </authorList>
    </citation>
    <scope>IDENTIFICATION</scope>
</reference>
<sequence length="113" mass="12382">MASSSGVKLFSGVLKSFSSRQIYSRNFGASSIALGKLDPVQQIFVDQIKKYKDLSAKQGGGPVEVGPDYKQSKDDAIDRLSKMYNVGDPLKFPEFNFAEPDLEQQNISSLGDN</sequence>
<evidence type="ECO:0000256" key="10">
    <source>
        <dbReference type="ARBA" id="ARBA00029863"/>
    </source>
</evidence>
<dbReference type="RefSeq" id="XP_002131564.1">
    <property type="nucleotide sequence ID" value="XM_002131528.4"/>
</dbReference>
<dbReference type="InterPro" id="IPR036204">
    <property type="entry name" value="ATP_synth_f6_sf_mt"/>
</dbReference>
<proteinExistence type="inferred from homology"/>
<dbReference type="FunCoup" id="F6ZPP4">
    <property type="interactions" value="150"/>
</dbReference>
<dbReference type="GeneTree" id="ENSGT00390000008902"/>
<dbReference type="GeneID" id="100178780"/>
<reference evidence="13" key="3">
    <citation type="submission" date="2025-08" db="UniProtKB">
        <authorList>
            <consortium name="Ensembl"/>
        </authorList>
    </citation>
    <scope>IDENTIFICATION</scope>
</reference>
<evidence type="ECO:0000256" key="4">
    <source>
        <dbReference type="ARBA" id="ARBA00022547"/>
    </source>
</evidence>
<dbReference type="Pfam" id="PF05511">
    <property type="entry name" value="ATP-synt_F6"/>
    <property type="match status" value="1"/>
</dbReference>
<evidence type="ECO:0000313" key="13">
    <source>
        <dbReference type="Ensembl" id="ENSCINP00000025779.2"/>
    </source>
</evidence>
<dbReference type="PANTHER" id="PTHR12441">
    <property type="entry name" value="ATP SYNTHASE COUPLING FACTOR 6, MITOCHONDRIAL"/>
    <property type="match status" value="1"/>
</dbReference>
<evidence type="ECO:0000256" key="5">
    <source>
        <dbReference type="ARBA" id="ARBA00022781"/>
    </source>
</evidence>
<evidence type="ECO:0000256" key="2">
    <source>
        <dbReference type="ARBA" id="ARBA00007346"/>
    </source>
</evidence>
<evidence type="ECO:0000256" key="1">
    <source>
        <dbReference type="ARBA" id="ARBA00004273"/>
    </source>
</evidence>
<evidence type="ECO:0000313" key="14">
    <source>
        <dbReference type="Proteomes" id="UP000008144"/>
    </source>
</evidence>
<dbReference type="STRING" id="7719.ENSCINP00000025779"/>
<dbReference type="SUPFAM" id="SSF111357">
    <property type="entry name" value="Mitochondrial ATP synthase coupling factor 6"/>
    <property type="match status" value="1"/>
</dbReference>
<dbReference type="KEGG" id="cin:100178780"/>
<comment type="function">
    <text evidence="11">Subunit F6, of the mitochondrial membrane ATP synthase complex (F(1)F(0) ATP synthase or Complex V) that produces ATP from ADP in the presence of a proton gradient across the membrane which is generated by electron transport complexes of the respiratory chain. ATP synthase complex consist of a soluble F(1) head domain - the catalytic core - and a membrane F(1) domain - the membrane proton channel. These two domains are linked by a central stalk rotating inside the F(1) region and a stationary peripheral stalk. During catalysis, ATP synthesis in the catalytic domain of F(1) is coupled via a rotary mechanism of the central stalk subunits to proton translocation. In vivo, can only synthesize ATP although its ATP hydrolase activity can be activated artificially in vitro. Part of the complex F(0) domain. Part of the complex F(0) domain and the peripheric stalk, which acts as a stator to hold the catalytic alpha(3)beta(3) subcomplex and subunit a/ATP6 static relative to the rotary elements.</text>
</comment>
<evidence type="ECO:0000256" key="6">
    <source>
        <dbReference type="ARBA" id="ARBA00022792"/>
    </source>
</evidence>
<keyword evidence="9" id="KW-0472">Membrane</keyword>
<dbReference type="GO" id="GO:0015986">
    <property type="term" value="P:proton motive force-driven ATP synthesis"/>
    <property type="evidence" value="ECO:0007669"/>
    <property type="project" value="InterPro"/>
</dbReference>
<name>F6ZPP4_CIOIN</name>
<dbReference type="GO" id="GO:0005743">
    <property type="term" value="C:mitochondrial inner membrane"/>
    <property type="evidence" value="ECO:0007669"/>
    <property type="project" value="UniProtKB-SubCell"/>
</dbReference>
<organism evidence="13 14">
    <name type="scientific">Ciona intestinalis</name>
    <name type="common">Transparent sea squirt</name>
    <name type="synonym">Ascidia intestinalis</name>
    <dbReference type="NCBI Taxonomy" id="7719"/>
    <lineage>
        <taxon>Eukaryota</taxon>
        <taxon>Metazoa</taxon>
        <taxon>Chordata</taxon>
        <taxon>Tunicata</taxon>
        <taxon>Ascidiacea</taxon>
        <taxon>Phlebobranchia</taxon>
        <taxon>Cionidae</taxon>
        <taxon>Ciona</taxon>
    </lineage>
</organism>
<dbReference type="GO" id="GO:0045259">
    <property type="term" value="C:proton-transporting ATP synthase complex"/>
    <property type="evidence" value="ECO:0000318"/>
    <property type="project" value="GO_Central"/>
</dbReference>
<dbReference type="Proteomes" id="UP000008144">
    <property type="component" value="Chromosome 9"/>
</dbReference>
<keyword evidence="7" id="KW-0406">Ion transport</keyword>
<keyword evidence="4" id="KW-0138">CF(0)</keyword>
<comment type="subcellular location">
    <subcellularLocation>
        <location evidence="1">Mitochondrion inner membrane</location>
    </subcellularLocation>
</comment>